<organism evidence="1 2">
    <name type="scientific">Riccia fluitans</name>
    <dbReference type="NCBI Taxonomy" id="41844"/>
    <lineage>
        <taxon>Eukaryota</taxon>
        <taxon>Viridiplantae</taxon>
        <taxon>Streptophyta</taxon>
        <taxon>Embryophyta</taxon>
        <taxon>Marchantiophyta</taxon>
        <taxon>Marchantiopsida</taxon>
        <taxon>Marchantiidae</taxon>
        <taxon>Marchantiales</taxon>
        <taxon>Ricciaceae</taxon>
        <taxon>Riccia</taxon>
    </lineage>
</organism>
<evidence type="ECO:0000313" key="2">
    <source>
        <dbReference type="Proteomes" id="UP001605036"/>
    </source>
</evidence>
<accession>A0ABD1Y5X1</accession>
<name>A0ABD1Y5X1_9MARC</name>
<evidence type="ECO:0000313" key="1">
    <source>
        <dbReference type="EMBL" id="KAL2621804.1"/>
    </source>
</evidence>
<dbReference type="AlphaFoldDB" id="A0ABD1Y5X1"/>
<proteinExistence type="predicted"/>
<protein>
    <submittedName>
        <fullName evidence="1">Uncharacterized protein</fullName>
    </submittedName>
</protein>
<keyword evidence="2" id="KW-1185">Reference proteome</keyword>
<comment type="caution">
    <text evidence="1">The sequence shown here is derived from an EMBL/GenBank/DDBJ whole genome shotgun (WGS) entry which is preliminary data.</text>
</comment>
<sequence>MILVMVGCRFNVRCSMVLASLPPRRFRDHPAVGLQYSRLMFVGLQSDVVHEGMKKTIQNEKKSYEVLSALAVVECQNLYCRMYKSQTLVWGAIYTLSIPMPTSKIPTAFQADIDRMLGVNARGCGLLLVRTVDCEFQVTVGEFRTYTQAYAEPFSRTRQWGTSSPHQLTCLCRTLPKLKVHKILSQP</sequence>
<reference evidence="1 2" key="1">
    <citation type="submission" date="2024-09" db="EMBL/GenBank/DDBJ databases">
        <title>Chromosome-scale assembly of Riccia fluitans.</title>
        <authorList>
            <person name="Paukszto L."/>
            <person name="Sawicki J."/>
            <person name="Karawczyk K."/>
            <person name="Piernik-Szablinska J."/>
            <person name="Szczecinska M."/>
            <person name="Mazdziarz M."/>
        </authorList>
    </citation>
    <scope>NUCLEOTIDE SEQUENCE [LARGE SCALE GENOMIC DNA]</scope>
    <source>
        <strain evidence="1">Rf_01</strain>
        <tissue evidence="1">Aerial parts of the thallus</tissue>
    </source>
</reference>
<gene>
    <name evidence="1" type="ORF">R1flu_002009</name>
</gene>
<dbReference type="EMBL" id="JBHFFA010000006">
    <property type="protein sequence ID" value="KAL2621804.1"/>
    <property type="molecule type" value="Genomic_DNA"/>
</dbReference>
<dbReference type="Proteomes" id="UP001605036">
    <property type="component" value="Unassembled WGS sequence"/>
</dbReference>